<dbReference type="EMBL" id="CP011339">
    <property type="protein sequence ID" value="AKV69902.1"/>
    <property type="molecule type" value="Genomic_DNA"/>
</dbReference>
<gene>
    <name evidence="1" type="ORF">VL20_5036</name>
</gene>
<name>A0A0K1S6Y0_9CHRO</name>
<protein>
    <submittedName>
        <fullName evidence="1">Uncharacterized protein</fullName>
    </submittedName>
</protein>
<dbReference type="AlphaFoldDB" id="A0A0K1S6Y0"/>
<keyword evidence="2" id="KW-1185">Reference proteome</keyword>
<proteinExistence type="predicted"/>
<accession>A0A0K1S6Y0</accession>
<evidence type="ECO:0000313" key="2">
    <source>
        <dbReference type="Proteomes" id="UP000068167"/>
    </source>
</evidence>
<dbReference type="Proteomes" id="UP000068167">
    <property type="component" value="Chromosome"/>
</dbReference>
<dbReference type="PATRIC" id="fig|1638788.3.peg.5081"/>
<sequence>MTLKYLIDENVNSVYPQQLRRREPEIIIRVVGEPDTPKLGTLDPEILIWCEVMGFILVTNNRASMPVHLREHFNQNRHIPGIFILNQDLSIGDNLLELIVIAKGSFDNEYEDRIVHLPLT</sequence>
<dbReference type="RefSeq" id="WP_002737135.1">
    <property type="nucleotide sequence ID" value="NZ_CP011339.1"/>
</dbReference>
<reference evidence="1 2" key="1">
    <citation type="journal article" date="2016" name="Stand. Genomic Sci.">
        <title>Complete genome sequence and genomic characterization of Microcystis panniformis FACHB 1757 by third-generation sequencing.</title>
        <authorList>
            <person name="Zhang J.Y."/>
            <person name="Guan R."/>
            <person name="Zhang H.J."/>
            <person name="Li H."/>
            <person name="Xiao P."/>
            <person name="Yu G.L."/>
            <person name="Du L."/>
            <person name="Cao D.M."/>
            <person name="Zhu B.C."/>
            <person name="Li R.H."/>
            <person name="Lu Z.H."/>
        </authorList>
    </citation>
    <scope>NUCLEOTIDE SEQUENCE [LARGE SCALE GENOMIC DNA]</scope>
    <source>
        <strain evidence="1 2">FACHB-1757</strain>
    </source>
</reference>
<dbReference type="KEGG" id="mpk:VL20_5036"/>
<organism evidence="1 2">
    <name type="scientific">Microcystis panniformis FACHB-1757</name>
    <dbReference type="NCBI Taxonomy" id="1638788"/>
    <lineage>
        <taxon>Bacteria</taxon>
        <taxon>Bacillati</taxon>
        <taxon>Cyanobacteriota</taxon>
        <taxon>Cyanophyceae</taxon>
        <taxon>Oscillatoriophycideae</taxon>
        <taxon>Chroococcales</taxon>
        <taxon>Microcystaceae</taxon>
        <taxon>Microcystis</taxon>
    </lineage>
</organism>
<evidence type="ECO:0000313" key="1">
    <source>
        <dbReference type="EMBL" id="AKV69902.1"/>
    </source>
</evidence>